<keyword evidence="1" id="KW-0479">Metal-binding</keyword>
<evidence type="ECO:0000256" key="4">
    <source>
        <dbReference type="PROSITE-ProRule" id="PRU00134"/>
    </source>
</evidence>
<dbReference type="SMART" id="SM00317">
    <property type="entry name" value="SET"/>
    <property type="match status" value="1"/>
</dbReference>
<keyword evidence="8" id="KW-1185">Reference proteome</keyword>
<dbReference type="InterPro" id="IPR011990">
    <property type="entry name" value="TPR-like_helical_dom_sf"/>
</dbReference>
<proteinExistence type="predicted"/>
<dbReference type="OMA" id="PRRHWCF"/>
<dbReference type="OrthoDB" id="265717at2759"/>
<dbReference type="Gene3D" id="2.170.270.10">
    <property type="entry name" value="SET domain"/>
    <property type="match status" value="1"/>
</dbReference>
<dbReference type="EMBL" id="JOWA01000101">
    <property type="protein sequence ID" value="KEZ42184.1"/>
    <property type="molecule type" value="Genomic_DNA"/>
</dbReference>
<dbReference type="Pfam" id="PF00856">
    <property type="entry name" value="SET"/>
    <property type="match status" value="1"/>
</dbReference>
<keyword evidence="3" id="KW-0862">Zinc</keyword>
<dbReference type="InterPro" id="IPR001214">
    <property type="entry name" value="SET_dom"/>
</dbReference>
<dbReference type="SUPFAM" id="SSF144232">
    <property type="entry name" value="HIT/MYND zinc finger-like"/>
    <property type="match status" value="1"/>
</dbReference>
<dbReference type="GO" id="GO:0008270">
    <property type="term" value="F:zinc ion binding"/>
    <property type="evidence" value="ECO:0007669"/>
    <property type="project" value="UniProtKB-KW"/>
</dbReference>
<evidence type="ECO:0000313" key="8">
    <source>
        <dbReference type="Proteomes" id="UP000028545"/>
    </source>
</evidence>
<dbReference type="HOGENOM" id="CLU_037221_0_0_1"/>
<reference evidence="7 8" key="1">
    <citation type="journal article" date="2014" name="Genome Announc.">
        <title>Draft genome sequence of the pathogenic fungus Scedosporium apiospermum.</title>
        <authorList>
            <person name="Vandeputte P."/>
            <person name="Ghamrawi S."/>
            <person name="Rechenmann M."/>
            <person name="Iltis A."/>
            <person name="Giraud S."/>
            <person name="Fleury M."/>
            <person name="Thornton C."/>
            <person name="Delhaes L."/>
            <person name="Meyer W."/>
            <person name="Papon N."/>
            <person name="Bouchara J.P."/>
        </authorList>
    </citation>
    <scope>NUCLEOTIDE SEQUENCE [LARGE SCALE GENOMIC DNA]</scope>
    <source>
        <strain evidence="7 8">IHEM 14462</strain>
    </source>
</reference>
<dbReference type="VEuPathDB" id="FungiDB:SAPIO_CDS6255"/>
<dbReference type="InterPro" id="IPR046341">
    <property type="entry name" value="SET_dom_sf"/>
</dbReference>
<evidence type="ECO:0000313" key="7">
    <source>
        <dbReference type="EMBL" id="KEZ42184.1"/>
    </source>
</evidence>
<dbReference type="SUPFAM" id="SSF82199">
    <property type="entry name" value="SET domain"/>
    <property type="match status" value="1"/>
</dbReference>
<keyword evidence="2 4" id="KW-0863">Zinc-finger</keyword>
<dbReference type="PROSITE" id="PS01360">
    <property type="entry name" value="ZF_MYND_1"/>
    <property type="match status" value="1"/>
</dbReference>
<dbReference type="PROSITE" id="PS50865">
    <property type="entry name" value="ZF_MYND_2"/>
    <property type="match status" value="1"/>
</dbReference>
<evidence type="ECO:0000256" key="2">
    <source>
        <dbReference type="ARBA" id="ARBA00022771"/>
    </source>
</evidence>
<dbReference type="Gene3D" id="1.25.40.10">
    <property type="entry name" value="Tetratricopeptide repeat domain"/>
    <property type="match status" value="1"/>
</dbReference>
<feature type="domain" description="MYND-type" evidence="6">
    <location>
        <begin position="491"/>
        <end position="532"/>
    </location>
</feature>
<evidence type="ECO:0000259" key="5">
    <source>
        <dbReference type="PROSITE" id="PS50280"/>
    </source>
</evidence>
<dbReference type="PROSITE" id="PS50280">
    <property type="entry name" value="SET"/>
    <property type="match status" value="1"/>
</dbReference>
<dbReference type="RefSeq" id="XP_016641983.1">
    <property type="nucleotide sequence ID" value="XM_016788402.1"/>
</dbReference>
<organism evidence="7 8">
    <name type="scientific">Pseudallescheria apiosperma</name>
    <name type="common">Scedosporium apiospermum</name>
    <dbReference type="NCBI Taxonomy" id="563466"/>
    <lineage>
        <taxon>Eukaryota</taxon>
        <taxon>Fungi</taxon>
        <taxon>Dikarya</taxon>
        <taxon>Ascomycota</taxon>
        <taxon>Pezizomycotina</taxon>
        <taxon>Sordariomycetes</taxon>
        <taxon>Hypocreomycetidae</taxon>
        <taxon>Microascales</taxon>
        <taxon>Microascaceae</taxon>
        <taxon>Scedosporium</taxon>
    </lineage>
</organism>
<accession>A0A084G4C2</accession>
<dbReference type="Pfam" id="PF01753">
    <property type="entry name" value="zf-MYND"/>
    <property type="match status" value="1"/>
</dbReference>
<dbReference type="PANTHER" id="PTHR47332:SF4">
    <property type="entry name" value="SET DOMAIN-CONTAINING PROTEIN 5"/>
    <property type="match status" value="1"/>
</dbReference>
<name>A0A084G4C2_PSEDA</name>
<evidence type="ECO:0000256" key="3">
    <source>
        <dbReference type="ARBA" id="ARBA00022833"/>
    </source>
</evidence>
<dbReference type="AlphaFoldDB" id="A0A084G4C2"/>
<comment type="caution">
    <text evidence="7">The sequence shown here is derived from an EMBL/GenBank/DDBJ whole genome shotgun (WGS) entry which is preliminary data.</text>
</comment>
<gene>
    <name evidence="7" type="ORF">SAPIO_CDS6255</name>
</gene>
<protein>
    <submittedName>
        <fullName evidence="7">Uncharacterized protein</fullName>
    </submittedName>
</protein>
<dbReference type="KEGG" id="sapo:SAPIO_CDS6255"/>
<dbReference type="GeneID" id="27725327"/>
<dbReference type="Proteomes" id="UP000028545">
    <property type="component" value="Unassembled WGS sequence"/>
</dbReference>
<dbReference type="Gene3D" id="6.10.140.2220">
    <property type="match status" value="1"/>
</dbReference>
<dbReference type="PANTHER" id="PTHR47332">
    <property type="entry name" value="SET DOMAIN-CONTAINING PROTEIN 5"/>
    <property type="match status" value="1"/>
</dbReference>
<evidence type="ECO:0000259" key="6">
    <source>
        <dbReference type="PROSITE" id="PS50865"/>
    </source>
</evidence>
<evidence type="ECO:0000256" key="1">
    <source>
        <dbReference type="ARBA" id="ARBA00022723"/>
    </source>
</evidence>
<dbReference type="InterPro" id="IPR002893">
    <property type="entry name" value="Znf_MYND"/>
</dbReference>
<sequence length="572" mass="65571">MASTPTNESGPRYHTKRFKGKGLGLVAARDLPSGTRIISESPILRTDRNQWGKNIDSLNEAIAKKVDEFNKAEQKAFFSLHNNVPHNEKFKYYNICKTNALPLEPGSGNYGVFIKASRMNHSCRPNCHNSWDPNQDKLHIHVMTDVKQGDELTLTYLKGFQPSAERKEILQSKFHFKCTCGLCSLKQTDLEKMDGSLSQLSKLEKTVDSEFDDCKTPSKASDNLWRLCKMVKLCIAEQILGFHFYRLTLRASELVYIHGDAARARAFAKRAHDIALTCEGWNSVSAAKAMEVMRDPARVWPPSLTSEWETGRYHIPLGLTRTQYEDWLWRAESFLVPSIADRHALVANLRSTEYFPSYQQLPKEGHSDPAFYGSDNAVSPSSKHWCLLAQIEGVQDTAERVNIEVKDRFGNRCLVALFYDHSLYPENLTPGKVLVPGETLAVLYAQIHETKIIYVDSSYRFKRFRTSLTGLYELGDVLLQYYTPREETMKCHGCDKELSREFPKKCARCHVFWYCDKACQTVGWNKGHKHHCKILEDPEVMKLFLFEWHMFRTWIPFPLQKSLYDPGSGLGL</sequence>
<dbReference type="InterPro" id="IPR053185">
    <property type="entry name" value="SET_domain_protein"/>
</dbReference>
<feature type="domain" description="SET" evidence="5">
    <location>
        <begin position="11"/>
        <end position="157"/>
    </location>
</feature>
<dbReference type="CDD" id="cd20071">
    <property type="entry name" value="SET_SMYD"/>
    <property type="match status" value="1"/>
</dbReference>